<dbReference type="EMBL" id="JAFBFC010000003">
    <property type="protein sequence ID" value="MBM7702888.1"/>
    <property type="molecule type" value="Genomic_DNA"/>
</dbReference>
<reference evidence="1 2" key="1">
    <citation type="submission" date="2021-01" db="EMBL/GenBank/DDBJ databases">
        <title>Genomic Encyclopedia of Type Strains, Phase IV (KMG-IV): sequencing the most valuable type-strain genomes for metagenomic binning, comparative biology and taxonomic classification.</title>
        <authorList>
            <person name="Goeker M."/>
        </authorList>
    </citation>
    <scope>NUCLEOTIDE SEQUENCE [LARGE SCALE GENOMIC DNA]</scope>
    <source>
        <strain evidence="1 2">DSM 104297</strain>
    </source>
</reference>
<dbReference type="Proteomes" id="UP000809829">
    <property type="component" value="Unassembled WGS sequence"/>
</dbReference>
<evidence type="ECO:0000313" key="1">
    <source>
        <dbReference type="EMBL" id="MBM7702888.1"/>
    </source>
</evidence>
<organism evidence="1 2">
    <name type="scientific">Priestia iocasae</name>
    <dbReference type="NCBI Taxonomy" id="2291674"/>
    <lineage>
        <taxon>Bacteria</taxon>
        <taxon>Bacillati</taxon>
        <taxon>Bacillota</taxon>
        <taxon>Bacilli</taxon>
        <taxon>Bacillales</taxon>
        <taxon>Bacillaceae</taxon>
        <taxon>Priestia</taxon>
    </lineage>
</organism>
<accession>A0ABS2QUL3</accession>
<dbReference type="RefSeq" id="WP_205186267.1">
    <property type="nucleotide sequence ID" value="NZ_JAFBFC010000003.1"/>
</dbReference>
<keyword evidence="2" id="KW-1185">Reference proteome</keyword>
<protein>
    <submittedName>
        <fullName evidence="1">Uncharacterized protein</fullName>
    </submittedName>
</protein>
<proteinExistence type="predicted"/>
<name>A0ABS2QUL3_9BACI</name>
<gene>
    <name evidence="1" type="ORF">JOC83_001735</name>
</gene>
<sequence length="138" mass="16323">MADSRMSIEKRWKDRDFFEVHLRVRSDSCQACIDFYTTNEELEKLRNGMQDVANVKRQEFVWISGEDREQVTHYLKLRLFMYDRRGIIGIEVVMDNKLESPFGMRAAFGLQAEIGQIDDFTQKLAYFIQEKVDVIEAL</sequence>
<comment type="caution">
    <text evidence="1">The sequence shown here is derived from an EMBL/GenBank/DDBJ whole genome shotgun (WGS) entry which is preliminary data.</text>
</comment>
<evidence type="ECO:0000313" key="2">
    <source>
        <dbReference type="Proteomes" id="UP000809829"/>
    </source>
</evidence>